<dbReference type="GO" id="GO:0005737">
    <property type="term" value="C:cytoplasm"/>
    <property type="evidence" value="ECO:0007669"/>
    <property type="project" value="TreeGrafter"/>
</dbReference>
<evidence type="ECO:0000256" key="3">
    <source>
        <dbReference type="ARBA" id="ARBA00022676"/>
    </source>
</evidence>
<dbReference type="GO" id="GO:0016020">
    <property type="term" value="C:membrane"/>
    <property type="evidence" value="ECO:0007669"/>
    <property type="project" value="UniProtKB-SubCell"/>
</dbReference>
<keyword evidence="3 8" id="KW-0328">Glycosyltransferase</keyword>
<dbReference type="PANTHER" id="PTHR21461">
    <property type="entry name" value="GLYCOSYLTRANSFERASE FAMILY 92 PROTEIN"/>
    <property type="match status" value="1"/>
</dbReference>
<protein>
    <recommendedName>
        <fullName evidence="8">Glycosyltransferase family 92 protein</fullName>
        <ecNumber evidence="8">2.4.1.-</ecNumber>
    </recommendedName>
</protein>
<evidence type="ECO:0000313" key="10">
    <source>
        <dbReference type="Proteomes" id="UP001353858"/>
    </source>
</evidence>
<keyword evidence="10" id="KW-1185">Reference proteome</keyword>
<dbReference type="EC" id="2.4.1.-" evidence="8"/>
<reference evidence="10" key="1">
    <citation type="submission" date="2023-01" db="EMBL/GenBank/DDBJ databases">
        <title>Key to firefly adult light organ development and bioluminescence: homeobox transcription factors regulate luciferase expression and transportation to peroxisome.</title>
        <authorList>
            <person name="Fu X."/>
        </authorList>
    </citation>
    <scope>NUCLEOTIDE SEQUENCE [LARGE SCALE GENOMIC DNA]</scope>
</reference>
<dbReference type="Proteomes" id="UP001353858">
    <property type="component" value="Unassembled WGS sequence"/>
</dbReference>
<evidence type="ECO:0000256" key="1">
    <source>
        <dbReference type="ARBA" id="ARBA00004167"/>
    </source>
</evidence>
<organism evidence="9 10">
    <name type="scientific">Aquatica leii</name>
    <dbReference type="NCBI Taxonomy" id="1421715"/>
    <lineage>
        <taxon>Eukaryota</taxon>
        <taxon>Metazoa</taxon>
        <taxon>Ecdysozoa</taxon>
        <taxon>Arthropoda</taxon>
        <taxon>Hexapoda</taxon>
        <taxon>Insecta</taxon>
        <taxon>Pterygota</taxon>
        <taxon>Neoptera</taxon>
        <taxon>Endopterygota</taxon>
        <taxon>Coleoptera</taxon>
        <taxon>Polyphaga</taxon>
        <taxon>Elateriformia</taxon>
        <taxon>Elateroidea</taxon>
        <taxon>Lampyridae</taxon>
        <taxon>Luciolinae</taxon>
        <taxon>Aquatica</taxon>
    </lineage>
</organism>
<accession>A0AAN7PM46</accession>
<dbReference type="GO" id="GO:0016757">
    <property type="term" value="F:glycosyltransferase activity"/>
    <property type="evidence" value="ECO:0007669"/>
    <property type="project" value="UniProtKB-UniRule"/>
</dbReference>
<comment type="similarity">
    <text evidence="2 8">Belongs to the glycosyltransferase 92 family.</text>
</comment>
<evidence type="ECO:0000256" key="8">
    <source>
        <dbReference type="RuleBase" id="RU366017"/>
    </source>
</evidence>
<name>A0AAN7PM46_9COLE</name>
<evidence type="ECO:0000256" key="5">
    <source>
        <dbReference type="ARBA" id="ARBA00022692"/>
    </source>
</evidence>
<dbReference type="EMBL" id="JARPUR010000001">
    <property type="protein sequence ID" value="KAK4884046.1"/>
    <property type="molecule type" value="Genomic_DNA"/>
</dbReference>
<evidence type="ECO:0000256" key="7">
    <source>
        <dbReference type="ARBA" id="ARBA00023136"/>
    </source>
</evidence>
<proteinExistence type="inferred from homology"/>
<dbReference type="Pfam" id="PF01697">
    <property type="entry name" value="Glyco_transf_92"/>
    <property type="match status" value="1"/>
</dbReference>
<comment type="caution">
    <text evidence="9">The sequence shown here is derived from an EMBL/GenBank/DDBJ whole genome shotgun (WGS) entry which is preliminary data.</text>
</comment>
<keyword evidence="6" id="KW-1133">Transmembrane helix</keyword>
<comment type="subcellular location">
    <subcellularLocation>
        <location evidence="1">Membrane</location>
        <topology evidence="1">Single-pass membrane protein</topology>
    </subcellularLocation>
</comment>
<evidence type="ECO:0000256" key="6">
    <source>
        <dbReference type="ARBA" id="ARBA00022989"/>
    </source>
</evidence>
<sequence length="394" mass="45904">MKKYHQLLLFVTTVISLSLLLVYRHQYNRLHYVLEVFNFFGHPCNISNLEHTDSIGGYQDWGVEPIWQQSENIYIYSAFWSKNEARAIVLHSEQSEPIRNCYLWYEDKEKPLIGKFKYTKIHTDKVILPIAYFYYCTLTQDHQPYAVSFSTKAKKDNKKILLTIQSDHHNKKNTTICVAPTKFDKSYLVEFLSFHKLVGVNDFIFYQNDIPHRLAKILSNLSARLNIKVRFFPWNYPKTEGSLSRLVVESDCILRTTGISNTSITLQMNEFIVPSGPLISFTESFNKGDGSVPERISLPVQTFCVENTQRRKPIVLQNTDVSYNNDNDVQYVYRPRRQESTVVTHALAKDVISIHKYTKCLEKPARAYRDNSILRFSMDLTRSTLVQLFLSGHL</sequence>
<evidence type="ECO:0000313" key="9">
    <source>
        <dbReference type="EMBL" id="KAK4884046.1"/>
    </source>
</evidence>
<evidence type="ECO:0000256" key="2">
    <source>
        <dbReference type="ARBA" id="ARBA00007647"/>
    </source>
</evidence>
<dbReference type="PANTHER" id="PTHR21461:SF87">
    <property type="entry name" value="GH12965P"/>
    <property type="match status" value="1"/>
</dbReference>
<evidence type="ECO:0000256" key="4">
    <source>
        <dbReference type="ARBA" id="ARBA00022679"/>
    </source>
</evidence>
<keyword evidence="7" id="KW-0472">Membrane</keyword>
<dbReference type="AlphaFoldDB" id="A0AAN7PM46"/>
<dbReference type="InterPro" id="IPR008166">
    <property type="entry name" value="Glyco_transf_92"/>
</dbReference>
<keyword evidence="5" id="KW-0812">Transmembrane</keyword>
<keyword evidence="4 8" id="KW-0808">Transferase</keyword>
<gene>
    <name evidence="9" type="ORF">RN001_000317</name>
</gene>